<keyword evidence="4" id="KW-1185">Reference proteome</keyword>
<sequence length="76" mass="7949">MTTKALATSSASTGPGRGGVAARPWDGSTVGMDAVVELVMVILVVALRLVCLGCGRRRRLPPAPSHVDPRVVPTWQ</sequence>
<gene>
    <name evidence="3" type="ORF">GCM10009846_30630</name>
</gene>
<dbReference type="EMBL" id="BAAAQT010000008">
    <property type="protein sequence ID" value="GAA2176517.1"/>
    <property type="molecule type" value="Genomic_DNA"/>
</dbReference>
<feature type="compositionally biased region" description="Low complexity" evidence="1">
    <location>
        <begin position="1"/>
        <end position="13"/>
    </location>
</feature>
<keyword evidence="2" id="KW-0472">Membrane</keyword>
<name>A0ABP5MR12_9MICO</name>
<dbReference type="Proteomes" id="UP001501599">
    <property type="component" value="Unassembled WGS sequence"/>
</dbReference>
<evidence type="ECO:0000256" key="1">
    <source>
        <dbReference type="SAM" id="MobiDB-lite"/>
    </source>
</evidence>
<protein>
    <submittedName>
        <fullName evidence="3">Uncharacterized protein</fullName>
    </submittedName>
</protein>
<keyword evidence="2" id="KW-0812">Transmembrane</keyword>
<comment type="caution">
    <text evidence="3">The sequence shown here is derived from an EMBL/GenBank/DDBJ whole genome shotgun (WGS) entry which is preliminary data.</text>
</comment>
<evidence type="ECO:0000256" key="2">
    <source>
        <dbReference type="SAM" id="Phobius"/>
    </source>
</evidence>
<reference evidence="4" key="1">
    <citation type="journal article" date="2019" name="Int. J. Syst. Evol. Microbiol.">
        <title>The Global Catalogue of Microorganisms (GCM) 10K type strain sequencing project: providing services to taxonomists for standard genome sequencing and annotation.</title>
        <authorList>
            <consortium name="The Broad Institute Genomics Platform"/>
            <consortium name="The Broad Institute Genome Sequencing Center for Infectious Disease"/>
            <person name="Wu L."/>
            <person name="Ma J."/>
        </authorList>
    </citation>
    <scope>NUCLEOTIDE SEQUENCE [LARGE SCALE GENOMIC DNA]</scope>
    <source>
        <strain evidence="4">JCM 16026</strain>
    </source>
</reference>
<proteinExistence type="predicted"/>
<evidence type="ECO:0000313" key="4">
    <source>
        <dbReference type="Proteomes" id="UP001501599"/>
    </source>
</evidence>
<keyword evidence="2" id="KW-1133">Transmembrane helix</keyword>
<accession>A0ABP5MR12</accession>
<organism evidence="3 4">
    <name type="scientific">Agrococcus versicolor</name>
    <dbReference type="NCBI Taxonomy" id="501482"/>
    <lineage>
        <taxon>Bacteria</taxon>
        <taxon>Bacillati</taxon>
        <taxon>Actinomycetota</taxon>
        <taxon>Actinomycetes</taxon>
        <taxon>Micrococcales</taxon>
        <taxon>Microbacteriaceae</taxon>
        <taxon>Agrococcus</taxon>
    </lineage>
</organism>
<feature type="transmembrane region" description="Helical" evidence="2">
    <location>
        <begin position="34"/>
        <end position="55"/>
    </location>
</feature>
<feature type="region of interest" description="Disordered" evidence="1">
    <location>
        <begin position="57"/>
        <end position="76"/>
    </location>
</feature>
<evidence type="ECO:0000313" key="3">
    <source>
        <dbReference type="EMBL" id="GAA2176517.1"/>
    </source>
</evidence>
<feature type="region of interest" description="Disordered" evidence="1">
    <location>
        <begin position="1"/>
        <end position="25"/>
    </location>
</feature>